<dbReference type="AlphaFoldDB" id="A0ABD3PNL3"/>
<feature type="transmembrane region" description="Helical" evidence="2">
    <location>
        <begin position="51"/>
        <end position="73"/>
    </location>
</feature>
<evidence type="ECO:0000313" key="3">
    <source>
        <dbReference type="EMBL" id="KAL3789304.1"/>
    </source>
</evidence>
<reference evidence="3 4" key="1">
    <citation type="submission" date="2024-10" db="EMBL/GenBank/DDBJ databases">
        <title>Updated reference genomes for cyclostephanoid diatoms.</title>
        <authorList>
            <person name="Roberts W.R."/>
            <person name="Alverson A.J."/>
        </authorList>
    </citation>
    <scope>NUCLEOTIDE SEQUENCE [LARGE SCALE GENOMIC DNA]</scope>
    <source>
        <strain evidence="3 4">AJA010-31</strain>
    </source>
</reference>
<gene>
    <name evidence="3" type="ORF">ACHAWO_004855</name>
</gene>
<keyword evidence="2" id="KW-1133">Transmembrane helix</keyword>
<protein>
    <submittedName>
        <fullName evidence="3">Uncharacterized protein</fullName>
    </submittedName>
</protein>
<comment type="caution">
    <text evidence="3">The sequence shown here is derived from an EMBL/GenBank/DDBJ whole genome shotgun (WGS) entry which is preliminary data.</text>
</comment>
<proteinExistence type="predicted"/>
<keyword evidence="2" id="KW-0812">Transmembrane</keyword>
<dbReference type="EMBL" id="JALLPJ020000528">
    <property type="protein sequence ID" value="KAL3789304.1"/>
    <property type="molecule type" value="Genomic_DNA"/>
</dbReference>
<feature type="compositionally biased region" description="Polar residues" evidence="1">
    <location>
        <begin position="149"/>
        <end position="162"/>
    </location>
</feature>
<feature type="compositionally biased region" description="Low complexity" evidence="1">
    <location>
        <begin position="167"/>
        <end position="179"/>
    </location>
</feature>
<evidence type="ECO:0000313" key="4">
    <source>
        <dbReference type="Proteomes" id="UP001530400"/>
    </source>
</evidence>
<sequence>MTITISIYRTDLSPSTPTHAFIQSQSRDKCIRYNPIQSYDYYAPGLSFKPLLWILLIGLVAFSVAAIVMGEALDYPLVRREGKMVVLNNDTAAEVDVLEEKNGTDDSLYLDGDDDHIIAESGNSITETGLSDSLQVSLDNTNMVKTKSISHPTEINLGMNSTDEADSSSSDYTHSSNNTQMPKNKPAMR</sequence>
<evidence type="ECO:0000256" key="1">
    <source>
        <dbReference type="SAM" id="MobiDB-lite"/>
    </source>
</evidence>
<keyword evidence="4" id="KW-1185">Reference proteome</keyword>
<keyword evidence="2" id="KW-0472">Membrane</keyword>
<name>A0ABD3PNL3_9STRA</name>
<feature type="region of interest" description="Disordered" evidence="1">
    <location>
        <begin position="149"/>
        <end position="189"/>
    </location>
</feature>
<evidence type="ECO:0000256" key="2">
    <source>
        <dbReference type="SAM" id="Phobius"/>
    </source>
</evidence>
<organism evidence="3 4">
    <name type="scientific">Cyclotella atomus</name>
    <dbReference type="NCBI Taxonomy" id="382360"/>
    <lineage>
        <taxon>Eukaryota</taxon>
        <taxon>Sar</taxon>
        <taxon>Stramenopiles</taxon>
        <taxon>Ochrophyta</taxon>
        <taxon>Bacillariophyta</taxon>
        <taxon>Coscinodiscophyceae</taxon>
        <taxon>Thalassiosirophycidae</taxon>
        <taxon>Stephanodiscales</taxon>
        <taxon>Stephanodiscaceae</taxon>
        <taxon>Cyclotella</taxon>
    </lineage>
</organism>
<accession>A0ABD3PNL3</accession>
<dbReference type="Proteomes" id="UP001530400">
    <property type="component" value="Unassembled WGS sequence"/>
</dbReference>